<accession>A0ABN2MK45</accession>
<evidence type="ECO:0000313" key="4">
    <source>
        <dbReference type="EMBL" id="GAA1829733.1"/>
    </source>
</evidence>
<gene>
    <name evidence="4" type="ORF">GCM10009750_11750</name>
</gene>
<keyword evidence="5" id="KW-1185">Reference proteome</keyword>
<reference evidence="4 5" key="1">
    <citation type="journal article" date="2019" name="Int. J. Syst. Evol. Microbiol.">
        <title>The Global Catalogue of Microorganisms (GCM) 10K type strain sequencing project: providing services to taxonomists for standard genome sequencing and annotation.</title>
        <authorList>
            <consortium name="The Broad Institute Genomics Platform"/>
            <consortium name="The Broad Institute Genome Sequencing Center for Infectious Disease"/>
            <person name="Wu L."/>
            <person name="Ma J."/>
        </authorList>
    </citation>
    <scope>NUCLEOTIDE SEQUENCE [LARGE SCALE GENOMIC DNA]</scope>
    <source>
        <strain evidence="4 5">JCM 14323</strain>
    </source>
</reference>
<proteinExistence type="predicted"/>
<evidence type="ECO:0000259" key="3">
    <source>
        <dbReference type="PROSITE" id="PS50206"/>
    </source>
</evidence>
<sequence length="279" mass="29114">MSILISVRELAARIESGMRTVVLDARWTLAEPHGLEAYRAGHIPTAVSVDVEDELSDHGVAGRGRHPLPTEAAFTDAMRRWGIRSGDLVVVTDTTSNQAAARAWWLLRHAGHESVLMLDGGIDAWVADGYSLETGVNVPEPGDATAHFGAMPVIDIDEAAALPDRGVLLDVRAAERYRGEVEPVDPKAGHIPGAVSSPTTGTLDADGRFLAPDVLAERFAALGVVPGTPVAASCGSGVAASHQVAALAIAGIDAALFPGSWSQWSNDDSRPVATGSAPR</sequence>
<evidence type="ECO:0000313" key="5">
    <source>
        <dbReference type="Proteomes" id="UP001501746"/>
    </source>
</evidence>
<dbReference type="SMART" id="SM00450">
    <property type="entry name" value="RHOD"/>
    <property type="match status" value="2"/>
</dbReference>
<dbReference type="EMBL" id="BAAANK010000003">
    <property type="protein sequence ID" value="GAA1829733.1"/>
    <property type="molecule type" value="Genomic_DNA"/>
</dbReference>
<evidence type="ECO:0000256" key="1">
    <source>
        <dbReference type="ARBA" id="ARBA00022679"/>
    </source>
</evidence>
<dbReference type="InterPro" id="IPR036873">
    <property type="entry name" value="Rhodanese-like_dom_sf"/>
</dbReference>
<name>A0ABN2MK45_9MICO</name>
<comment type="caution">
    <text evidence="4">The sequence shown here is derived from an EMBL/GenBank/DDBJ whole genome shotgun (WGS) entry which is preliminary data.</text>
</comment>
<dbReference type="InterPro" id="IPR045078">
    <property type="entry name" value="TST/MPST-like"/>
</dbReference>
<dbReference type="CDD" id="cd01448">
    <property type="entry name" value="TST_Repeat_1"/>
    <property type="match status" value="1"/>
</dbReference>
<protein>
    <submittedName>
        <fullName evidence="4">Sulfurtransferase</fullName>
    </submittedName>
</protein>
<dbReference type="Pfam" id="PF00581">
    <property type="entry name" value="Rhodanese"/>
    <property type="match status" value="2"/>
</dbReference>
<dbReference type="PANTHER" id="PTHR11364">
    <property type="entry name" value="THIOSULFATE SULFERTANSFERASE"/>
    <property type="match status" value="1"/>
</dbReference>
<keyword evidence="2" id="KW-0677">Repeat</keyword>
<dbReference type="PANTHER" id="PTHR11364:SF27">
    <property type="entry name" value="SULFURTRANSFERASE"/>
    <property type="match status" value="1"/>
</dbReference>
<feature type="domain" description="Rhodanese" evidence="3">
    <location>
        <begin position="162"/>
        <end position="273"/>
    </location>
</feature>
<dbReference type="Gene3D" id="3.40.250.10">
    <property type="entry name" value="Rhodanese-like domain"/>
    <property type="match status" value="2"/>
</dbReference>
<dbReference type="RefSeq" id="WP_157428350.1">
    <property type="nucleotide sequence ID" value="NZ_BAAANK010000003.1"/>
</dbReference>
<dbReference type="CDD" id="cd01449">
    <property type="entry name" value="TST_Repeat_2"/>
    <property type="match status" value="1"/>
</dbReference>
<dbReference type="SUPFAM" id="SSF52821">
    <property type="entry name" value="Rhodanese/Cell cycle control phosphatase"/>
    <property type="match status" value="2"/>
</dbReference>
<dbReference type="PROSITE" id="PS50206">
    <property type="entry name" value="RHODANESE_3"/>
    <property type="match status" value="2"/>
</dbReference>
<organism evidence="4 5">
    <name type="scientific">Agromyces salentinus</name>
    <dbReference type="NCBI Taxonomy" id="269421"/>
    <lineage>
        <taxon>Bacteria</taxon>
        <taxon>Bacillati</taxon>
        <taxon>Actinomycetota</taxon>
        <taxon>Actinomycetes</taxon>
        <taxon>Micrococcales</taxon>
        <taxon>Microbacteriaceae</taxon>
        <taxon>Agromyces</taxon>
    </lineage>
</organism>
<dbReference type="Proteomes" id="UP001501746">
    <property type="component" value="Unassembled WGS sequence"/>
</dbReference>
<feature type="domain" description="Rhodanese" evidence="3">
    <location>
        <begin position="16"/>
        <end position="134"/>
    </location>
</feature>
<evidence type="ECO:0000256" key="2">
    <source>
        <dbReference type="ARBA" id="ARBA00022737"/>
    </source>
</evidence>
<dbReference type="InterPro" id="IPR001763">
    <property type="entry name" value="Rhodanese-like_dom"/>
</dbReference>
<keyword evidence="1" id="KW-0808">Transferase</keyword>